<sequence>MIHNIDVSAIHCSHSEAGLSRSNSDAAYKSRRRVRFPEDDKLISDYLEPFRLVPDNCSSEELQAAYLSSCFEHRITPINFLLEQIKGIDLSICNERYSRLSLRGIRLNRFHIETMEAIFQRAHFREIDFENTFLDEQSASALFDMLLHYESCTDLSISLNLNKTLPSQAWSRCVNFMRKSSALRRFTLSHTPLRLENFHGLSFYGLCLERLHFVDCNLTGQALYGLIQWLYVLLSSTSLYPPTRDRSGSLSGCGGPRFRGWRHRRQSGSSGLNSSTTNAPTNINTIASNFSNAKPSIWELKLGLMNNRLISPDVEAILPLIRHQLMIPKISKLENVEFEDHNNDGNNIDENIMSDKLTNNSYPMKSVLLKKSNSVSSTSCNFLPVGGIGYLSELNLSHNNIGDDGLGILCTGLLQSYRNRLRERFSSLNDGEILELTMSSNDSVPNFDLYCTSQSTPMKILNLQRLYLVDNNLGIEGMQALAVVLMQTPKSLISLVGGLTSLDLSTNPNIGDKGIEILCEGLIRNYSLRELYLRSVNMSFLGIFALSSFLSESKCLKYLDIRSNNLDLASIMALSRTLSINKTLTSLVSDARRWANSQVDLSDKDKDLVESLLECIDSSLKRNRLEDEIAGNNNDNNDTNNASTTHCDTTTPNDADSKENSFDTSNLSNNRQIMYCNDSYPINCNMLNDNEVSLVTTNYTSDDASVLSSRDSDNIINDNTSLKSGNLFSEKTVEQLDDGNEVVENRNCKIISSDRVHEVCTDCVLNNITPNEVDKFINDIDNNNRSEAGIKEKAKEEPTSLPQNPCNSLMFIRNSSSESCSTNLLQDEGISSNNSENNELLNYANKSVTLQSSEVVFDTSNLSNASLNQENNGNHIGNAIHSKNVIKPKSKPKSKRTSHRNKESASKIDANGV</sequence>
<accession>A0AAE1Z981</accession>
<dbReference type="InterPro" id="IPR032675">
    <property type="entry name" value="LRR_dom_sf"/>
</dbReference>
<gene>
    <name evidence="5" type="ORF">MN116_007184</name>
</gene>
<evidence type="ECO:0000256" key="3">
    <source>
        <dbReference type="ARBA" id="ARBA00038315"/>
    </source>
</evidence>
<evidence type="ECO:0000313" key="5">
    <source>
        <dbReference type="EMBL" id="KAK4469653.1"/>
    </source>
</evidence>
<reference evidence="5" key="2">
    <citation type="journal article" date="2023" name="Infect Dis Poverty">
        <title>Chromosome-scale genome of the human blood fluke Schistosoma mekongi and its implications for public health.</title>
        <authorList>
            <person name="Zhou M."/>
            <person name="Xu L."/>
            <person name="Xu D."/>
            <person name="Chen W."/>
            <person name="Khan J."/>
            <person name="Hu Y."/>
            <person name="Huang H."/>
            <person name="Wei H."/>
            <person name="Zhang Y."/>
            <person name="Chusongsang P."/>
            <person name="Tanasarnprasert K."/>
            <person name="Hu X."/>
            <person name="Limpanont Y."/>
            <person name="Lv Z."/>
        </authorList>
    </citation>
    <scope>NUCLEOTIDE SEQUENCE</scope>
    <source>
        <strain evidence="5">LV_2022a</strain>
    </source>
</reference>
<reference evidence="5" key="1">
    <citation type="submission" date="2022-04" db="EMBL/GenBank/DDBJ databases">
        <authorList>
            <person name="Xu L."/>
            <person name="Lv Z."/>
        </authorList>
    </citation>
    <scope>NUCLEOTIDE SEQUENCE</scope>
    <source>
        <strain evidence="5">LV_2022a</strain>
    </source>
</reference>
<feature type="region of interest" description="Disordered" evidence="4">
    <location>
        <begin position="627"/>
        <end position="664"/>
    </location>
</feature>
<dbReference type="InterPro" id="IPR001611">
    <property type="entry name" value="Leu-rich_rpt"/>
</dbReference>
<evidence type="ECO:0000313" key="6">
    <source>
        <dbReference type="Proteomes" id="UP001292079"/>
    </source>
</evidence>
<comment type="similarity">
    <text evidence="3">Belongs to the PPP1R37 family.</text>
</comment>
<comment type="caution">
    <text evidence="5">The sequence shown here is derived from an EMBL/GenBank/DDBJ whole genome shotgun (WGS) entry which is preliminary data.</text>
</comment>
<dbReference type="SMART" id="SM00368">
    <property type="entry name" value="LRR_RI"/>
    <property type="match status" value="5"/>
</dbReference>
<protein>
    <recommendedName>
        <fullName evidence="7">Protein phosphatase 1 regulatory subunit 37</fullName>
    </recommendedName>
</protein>
<feature type="compositionally biased region" description="Polar residues" evidence="4">
    <location>
        <begin position="642"/>
        <end position="654"/>
    </location>
</feature>
<organism evidence="5 6">
    <name type="scientific">Schistosoma mekongi</name>
    <name type="common">Parasitic worm</name>
    <dbReference type="NCBI Taxonomy" id="38744"/>
    <lineage>
        <taxon>Eukaryota</taxon>
        <taxon>Metazoa</taxon>
        <taxon>Spiralia</taxon>
        <taxon>Lophotrochozoa</taxon>
        <taxon>Platyhelminthes</taxon>
        <taxon>Trematoda</taxon>
        <taxon>Digenea</taxon>
        <taxon>Strigeidida</taxon>
        <taxon>Schistosomatoidea</taxon>
        <taxon>Schistosomatidae</taxon>
        <taxon>Schistosoma</taxon>
    </lineage>
</organism>
<dbReference type="Gene3D" id="3.80.10.10">
    <property type="entry name" value="Ribonuclease Inhibitor"/>
    <property type="match status" value="3"/>
</dbReference>
<evidence type="ECO:0000256" key="2">
    <source>
        <dbReference type="ARBA" id="ARBA00022737"/>
    </source>
</evidence>
<keyword evidence="1" id="KW-0433">Leucine-rich repeat</keyword>
<keyword evidence="2" id="KW-0677">Repeat</keyword>
<dbReference type="Pfam" id="PF13516">
    <property type="entry name" value="LRR_6"/>
    <property type="match status" value="4"/>
</dbReference>
<dbReference type="Proteomes" id="UP001292079">
    <property type="component" value="Unassembled WGS sequence"/>
</dbReference>
<feature type="compositionally biased region" description="Low complexity" evidence="4">
    <location>
        <begin position="632"/>
        <end position="641"/>
    </location>
</feature>
<evidence type="ECO:0000256" key="4">
    <source>
        <dbReference type="SAM" id="MobiDB-lite"/>
    </source>
</evidence>
<evidence type="ECO:0008006" key="7">
    <source>
        <dbReference type="Google" id="ProtNLM"/>
    </source>
</evidence>
<name>A0AAE1Z981_SCHME</name>
<keyword evidence="6" id="KW-1185">Reference proteome</keyword>
<dbReference type="EMBL" id="JALJAT010000005">
    <property type="protein sequence ID" value="KAK4469653.1"/>
    <property type="molecule type" value="Genomic_DNA"/>
</dbReference>
<proteinExistence type="inferred from homology"/>
<dbReference type="InterPro" id="IPR051279">
    <property type="entry name" value="PP1-Reg/Actin-Interact_Protein"/>
</dbReference>
<feature type="compositionally biased region" description="Basic residues" evidence="4">
    <location>
        <begin position="887"/>
        <end position="899"/>
    </location>
</feature>
<dbReference type="PANTHER" id="PTHR24112:SF9">
    <property type="entry name" value="PROTEIN PHOSPHATASE 1 REGULATORY SUBUNIT 37"/>
    <property type="match status" value="1"/>
</dbReference>
<dbReference type="SUPFAM" id="SSF52047">
    <property type="entry name" value="RNI-like"/>
    <property type="match status" value="2"/>
</dbReference>
<dbReference type="PANTHER" id="PTHR24112">
    <property type="entry name" value="LEUCINE-RICH REPEAT, ISOFORM F-RELATED"/>
    <property type="match status" value="1"/>
</dbReference>
<evidence type="ECO:0000256" key="1">
    <source>
        <dbReference type="ARBA" id="ARBA00022614"/>
    </source>
</evidence>
<feature type="region of interest" description="Disordered" evidence="4">
    <location>
        <begin position="887"/>
        <end position="913"/>
    </location>
</feature>
<dbReference type="AlphaFoldDB" id="A0AAE1Z981"/>